<evidence type="ECO:0000313" key="1">
    <source>
        <dbReference type="EnsemblPlants" id="OGLUM04G24400.1"/>
    </source>
</evidence>
<name>A0A0D9ZQB1_9ORYZ</name>
<dbReference type="Gramene" id="OGLUM04G24400.1">
    <property type="protein sequence ID" value="OGLUM04G24400.1"/>
    <property type="gene ID" value="OGLUM04G24400"/>
</dbReference>
<dbReference type="Proteomes" id="UP000026961">
    <property type="component" value="Chromosome 4"/>
</dbReference>
<reference evidence="1" key="1">
    <citation type="submission" date="2015-04" db="UniProtKB">
        <authorList>
            <consortium name="EnsemblPlants"/>
        </authorList>
    </citation>
    <scope>IDENTIFICATION</scope>
</reference>
<organism evidence="1">
    <name type="scientific">Oryza glumipatula</name>
    <dbReference type="NCBI Taxonomy" id="40148"/>
    <lineage>
        <taxon>Eukaryota</taxon>
        <taxon>Viridiplantae</taxon>
        <taxon>Streptophyta</taxon>
        <taxon>Embryophyta</taxon>
        <taxon>Tracheophyta</taxon>
        <taxon>Spermatophyta</taxon>
        <taxon>Magnoliopsida</taxon>
        <taxon>Liliopsida</taxon>
        <taxon>Poales</taxon>
        <taxon>Poaceae</taxon>
        <taxon>BOP clade</taxon>
        <taxon>Oryzoideae</taxon>
        <taxon>Oryzeae</taxon>
        <taxon>Oryzinae</taxon>
        <taxon>Oryza</taxon>
    </lineage>
</organism>
<protein>
    <submittedName>
        <fullName evidence="1">Uncharacterized protein</fullName>
    </submittedName>
</protein>
<dbReference type="AlphaFoldDB" id="A0A0D9ZQB1"/>
<sequence length="88" mass="10002">MSVAEDRSGSGGIEMGIALPPERMARFRRWLTDAIAWVLDRLPNSTRLLEWNLQRIKVAMKFSPIARSSGEMKISVASYFQNGMIMQK</sequence>
<dbReference type="EnsemblPlants" id="OGLUM04G24400.1">
    <property type="protein sequence ID" value="OGLUM04G24400.1"/>
    <property type="gene ID" value="OGLUM04G24400"/>
</dbReference>
<accession>A0A0D9ZQB1</accession>
<dbReference type="HOGENOM" id="CLU_2472716_0_0_1"/>
<reference evidence="1" key="2">
    <citation type="submission" date="2018-05" db="EMBL/GenBank/DDBJ databases">
        <title>OgluRS3 (Oryza glumaepatula Reference Sequence Version 3).</title>
        <authorList>
            <person name="Zhang J."/>
            <person name="Kudrna D."/>
            <person name="Lee S."/>
            <person name="Talag J."/>
            <person name="Welchert J."/>
            <person name="Wing R.A."/>
        </authorList>
    </citation>
    <scope>NUCLEOTIDE SEQUENCE [LARGE SCALE GENOMIC DNA]</scope>
</reference>
<evidence type="ECO:0000313" key="2">
    <source>
        <dbReference type="Proteomes" id="UP000026961"/>
    </source>
</evidence>
<keyword evidence="2" id="KW-1185">Reference proteome</keyword>
<proteinExistence type="predicted"/>